<sequence>MSDKIFLGAILSNDKNYYIPEFTRFFFAGSSLRNDLSKETLSNNNVLYTNDFIVNAEEKTVIIAGGSSTTSPQIIKQHYSTQVGRTHSDVIWSFSGHNNIVYSILLDSEGYLYSSGYDEAVRKSFEGSQLWVFTSPTAKIEQIVFSNDGNIIANAGNSGLYKINKENGKQIWHNNTEASSFLKQGVGAWGGNIYCISSDRRAINVLNSDTGEFIKTIAETNSNISNLVIKNDFLYFSFEGEIHKIDLVSEDTIWIHYLIVTLSSQTPSELSVSDDGFVYFTINGFSLSGRQTTAMNSRSHLMRLNSDGKIFTWDAEGWFWNLEFSSGVNSEGSRRIKTSTTGNLFWSLSRQVKEYNFETFKDEDAKTYNKFKQSDNFVRVY</sequence>
<dbReference type="STRING" id="36842.SAMN02194393_01670"/>
<dbReference type="InterPro" id="IPR002372">
    <property type="entry name" value="PQQ_rpt_dom"/>
</dbReference>
<evidence type="ECO:0000259" key="1">
    <source>
        <dbReference type="Pfam" id="PF13360"/>
    </source>
</evidence>
<organism evidence="2 3">
    <name type="scientific">Maledivibacter halophilus</name>
    <dbReference type="NCBI Taxonomy" id="36842"/>
    <lineage>
        <taxon>Bacteria</taxon>
        <taxon>Bacillati</taxon>
        <taxon>Bacillota</taxon>
        <taxon>Clostridia</taxon>
        <taxon>Peptostreptococcales</taxon>
        <taxon>Caminicellaceae</taxon>
        <taxon>Maledivibacter</taxon>
    </lineage>
</organism>
<proteinExistence type="predicted"/>
<evidence type="ECO:0000313" key="2">
    <source>
        <dbReference type="EMBL" id="SKC59282.1"/>
    </source>
</evidence>
<keyword evidence="3" id="KW-1185">Reference proteome</keyword>
<dbReference type="Gene3D" id="2.130.10.10">
    <property type="entry name" value="YVTN repeat-like/Quinoprotein amine dehydrogenase"/>
    <property type="match status" value="1"/>
</dbReference>
<dbReference type="OrthoDB" id="1860at2"/>
<reference evidence="2 3" key="1">
    <citation type="submission" date="2017-02" db="EMBL/GenBank/DDBJ databases">
        <authorList>
            <person name="Peterson S.W."/>
        </authorList>
    </citation>
    <scope>NUCLEOTIDE SEQUENCE [LARGE SCALE GENOMIC DNA]</scope>
    <source>
        <strain evidence="2 3">M1</strain>
    </source>
</reference>
<dbReference type="AlphaFoldDB" id="A0A1T5K6B2"/>
<dbReference type="RefSeq" id="WP_079490792.1">
    <property type="nucleotide sequence ID" value="NZ_FUZT01000003.1"/>
</dbReference>
<feature type="domain" description="Pyrrolo-quinoline quinone repeat" evidence="1">
    <location>
        <begin position="106"/>
        <end position="279"/>
    </location>
</feature>
<dbReference type="InterPro" id="IPR015943">
    <property type="entry name" value="WD40/YVTN_repeat-like_dom_sf"/>
</dbReference>
<protein>
    <submittedName>
        <fullName evidence="2">PQQ-like domain-containing protein</fullName>
    </submittedName>
</protein>
<gene>
    <name evidence="2" type="ORF">SAMN02194393_01670</name>
</gene>
<name>A0A1T5K6B2_9FIRM</name>
<dbReference type="Pfam" id="PF13360">
    <property type="entry name" value="PQQ_2"/>
    <property type="match status" value="1"/>
</dbReference>
<accession>A0A1T5K6B2</accession>
<evidence type="ECO:0000313" key="3">
    <source>
        <dbReference type="Proteomes" id="UP000190285"/>
    </source>
</evidence>
<dbReference type="Proteomes" id="UP000190285">
    <property type="component" value="Unassembled WGS sequence"/>
</dbReference>
<dbReference type="SUPFAM" id="SSF63829">
    <property type="entry name" value="Calcium-dependent phosphotriesterase"/>
    <property type="match status" value="1"/>
</dbReference>
<dbReference type="EMBL" id="FUZT01000003">
    <property type="protein sequence ID" value="SKC59282.1"/>
    <property type="molecule type" value="Genomic_DNA"/>
</dbReference>